<evidence type="ECO:0000313" key="5">
    <source>
        <dbReference type="Proteomes" id="UP000221222"/>
    </source>
</evidence>
<gene>
    <name evidence="4" type="primary">ccoS</name>
    <name evidence="3" type="ORF">AMOL_0582</name>
    <name evidence="4" type="ORF">CPU12_04895</name>
</gene>
<reference evidence="3 6" key="2">
    <citation type="submission" date="2018-08" db="EMBL/GenBank/DDBJ databases">
        <title>Complete genome of the Arcobacter molluscorum type strain LMG 25693.</title>
        <authorList>
            <person name="Miller W.G."/>
            <person name="Yee E."/>
            <person name="Bono J.L."/>
        </authorList>
    </citation>
    <scope>NUCLEOTIDE SEQUENCE [LARGE SCALE GENOMIC DNA]</scope>
    <source>
        <strain evidence="3 6">CECT 7696</strain>
    </source>
</reference>
<protein>
    <submittedName>
        <fullName evidence="4">Cbb3-type cytochrome oxidase assembly protein CcoS</fullName>
    </submittedName>
    <submittedName>
        <fullName evidence="3">Cytochrome oxidase maturation protein, cbb3-type</fullName>
    </submittedName>
</protein>
<evidence type="ECO:0000313" key="4">
    <source>
        <dbReference type="EMBL" id="PHO18619.1"/>
    </source>
</evidence>
<feature type="compositionally biased region" description="Basic and acidic residues" evidence="1">
    <location>
        <begin position="57"/>
        <end position="67"/>
    </location>
</feature>
<dbReference type="Proteomes" id="UP000262712">
    <property type="component" value="Chromosome"/>
</dbReference>
<feature type="transmembrane region" description="Helical" evidence="2">
    <location>
        <begin position="6"/>
        <end position="29"/>
    </location>
</feature>
<keyword evidence="5" id="KW-1185">Reference proteome</keyword>
<reference evidence="4 5" key="1">
    <citation type="submission" date="2017-09" db="EMBL/GenBank/DDBJ databases">
        <title>Arcobacter canalis sp. nov., a new species isolated from a water canal contaminated with urban sewage.</title>
        <authorList>
            <person name="Perez-Cataluna A."/>
            <person name="Salas-Masso N."/>
            <person name="Figueras M.J."/>
        </authorList>
    </citation>
    <scope>NUCLEOTIDE SEQUENCE [LARGE SCALE GENOMIC DNA]</scope>
    <source>
        <strain evidence="4 5">F98-3</strain>
    </source>
</reference>
<evidence type="ECO:0000313" key="3">
    <source>
        <dbReference type="EMBL" id="AXX91584.1"/>
    </source>
</evidence>
<dbReference type="Pfam" id="PF03597">
    <property type="entry name" value="FixS"/>
    <property type="match status" value="1"/>
</dbReference>
<feature type="compositionally biased region" description="Basic residues" evidence="1">
    <location>
        <begin position="68"/>
        <end position="77"/>
    </location>
</feature>
<dbReference type="EMBL" id="CP032098">
    <property type="protein sequence ID" value="AXX91584.1"/>
    <property type="molecule type" value="Genomic_DNA"/>
</dbReference>
<sequence length="77" mass="8590">MTVNDTLLMMLVVALVISFAILGIFIWGAKNGQFDDSEKMMGGLLFDSTDDLNDAKAKDDRIKEAKKEHKKSKSPKE</sequence>
<keyword evidence="2" id="KW-0812">Transmembrane</keyword>
<name>A0A2G1DJD9_9BACT</name>
<dbReference type="KEGG" id="amol:AMOL_0582"/>
<accession>A0A2G1DJD9</accession>
<proteinExistence type="predicted"/>
<keyword evidence="2" id="KW-0472">Membrane</keyword>
<evidence type="ECO:0000313" key="6">
    <source>
        <dbReference type="Proteomes" id="UP000262712"/>
    </source>
</evidence>
<organism evidence="4 5">
    <name type="scientific">Malaciobacter molluscorum LMG 25693</name>
    <dbReference type="NCBI Taxonomy" id="870501"/>
    <lineage>
        <taxon>Bacteria</taxon>
        <taxon>Pseudomonadati</taxon>
        <taxon>Campylobacterota</taxon>
        <taxon>Epsilonproteobacteria</taxon>
        <taxon>Campylobacterales</taxon>
        <taxon>Arcobacteraceae</taxon>
        <taxon>Malaciobacter</taxon>
    </lineage>
</organism>
<dbReference type="EMBL" id="NXFY01000005">
    <property type="protein sequence ID" value="PHO18619.1"/>
    <property type="molecule type" value="Genomic_DNA"/>
</dbReference>
<dbReference type="InterPro" id="IPR004714">
    <property type="entry name" value="Cyt_oxidase_maturation_cbb3"/>
</dbReference>
<feature type="region of interest" description="Disordered" evidence="1">
    <location>
        <begin position="57"/>
        <end position="77"/>
    </location>
</feature>
<dbReference type="NCBIfam" id="TIGR00847">
    <property type="entry name" value="ccoS"/>
    <property type="match status" value="1"/>
</dbReference>
<keyword evidence="2" id="KW-1133">Transmembrane helix</keyword>
<dbReference type="RefSeq" id="WP_099341970.1">
    <property type="nucleotide sequence ID" value="NZ_CP032098.1"/>
</dbReference>
<dbReference type="Proteomes" id="UP000221222">
    <property type="component" value="Unassembled WGS sequence"/>
</dbReference>
<evidence type="ECO:0000256" key="2">
    <source>
        <dbReference type="SAM" id="Phobius"/>
    </source>
</evidence>
<evidence type="ECO:0000256" key="1">
    <source>
        <dbReference type="SAM" id="MobiDB-lite"/>
    </source>
</evidence>
<dbReference type="AlphaFoldDB" id="A0A2G1DJD9"/>